<dbReference type="AlphaFoldDB" id="A0A4V2G7Q9"/>
<dbReference type="EMBL" id="SHKY01000001">
    <property type="protein sequence ID" value="RZU53466.1"/>
    <property type="molecule type" value="Genomic_DNA"/>
</dbReference>
<gene>
    <name evidence="2" type="ORF">EV385_5393</name>
</gene>
<evidence type="ECO:0000313" key="3">
    <source>
        <dbReference type="Proteomes" id="UP000292564"/>
    </source>
</evidence>
<protein>
    <submittedName>
        <fullName evidence="2">Uncharacterized protein</fullName>
    </submittedName>
</protein>
<reference evidence="2 3" key="1">
    <citation type="submission" date="2019-02" db="EMBL/GenBank/DDBJ databases">
        <title>Sequencing the genomes of 1000 actinobacteria strains.</title>
        <authorList>
            <person name="Klenk H.-P."/>
        </authorList>
    </citation>
    <scope>NUCLEOTIDE SEQUENCE [LARGE SCALE GENOMIC DNA]</scope>
    <source>
        <strain evidence="2 3">DSM 45162</strain>
    </source>
</reference>
<name>A0A4V2G7Q9_9ACTN</name>
<comment type="caution">
    <text evidence="2">The sequence shown here is derived from an EMBL/GenBank/DDBJ whole genome shotgun (WGS) entry which is preliminary data.</text>
</comment>
<sequence>MPDEKPTDDKDWSGWDWRKIEAALVGDVSAEGYTQINKLVASDPQSLWGAGHSLAAVRNALSSTIETLAKQRRDLIGGEAWTGAAATRFDELTGRIKAQFDANHLLLSRNRNYIELINVAGDALKLAIDAVIQINYWGAEATRQRYIDLLKAYEASTKTVAGPHGTVNVIRTGTKPKEPWFTNSKGEIVYTPSAYKDIDDDMTRQARVVLTRLATAYRDVNASLVYLKPTKNLPAAPPPNTPPPNTPPPPNLKPPPNSPDLKPPPDPKAPPDLKPPPDPSDVFKPPPEVKLPPTAPPPPILPPGGFVPPPVRPGGRVPPGKLPPGIPGLPGGSNRRSGLPGGSNLKAGLPGGSNIKAGLPGGGSLPGGGRSSGAPFAPPVRSGFPAAGVAPPGSPRAQDLMISGRGTPTPGGLGGMPYPPMGMGAGAPGGKQDEEERERTTWLQEDRDIWGVGTDVAPGVIRGGDPDAYEEPEYVVEPFATAPDETGATQTAPAQHYYQTGR</sequence>
<feature type="compositionally biased region" description="Pro residues" evidence="1">
    <location>
        <begin position="272"/>
        <end position="312"/>
    </location>
</feature>
<feature type="compositionally biased region" description="Gly residues" evidence="1">
    <location>
        <begin position="359"/>
        <end position="371"/>
    </location>
</feature>
<proteinExistence type="predicted"/>
<dbReference type="Proteomes" id="UP000292564">
    <property type="component" value="Unassembled WGS sequence"/>
</dbReference>
<accession>A0A4V2G7Q9</accession>
<dbReference type="OrthoDB" id="3405005at2"/>
<keyword evidence="3" id="KW-1185">Reference proteome</keyword>
<organism evidence="2 3">
    <name type="scientific">Krasilnikovia cinnamomea</name>
    <dbReference type="NCBI Taxonomy" id="349313"/>
    <lineage>
        <taxon>Bacteria</taxon>
        <taxon>Bacillati</taxon>
        <taxon>Actinomycetota</taxon>
        <taxon>Actinomycetes</taxon>
        <taxon>Micromonosporales</taxon>
        <taxon>Micromonosporaceae</taxon>
        <taxon>Krasilnikovia</taxon>
    </lineage>
</organism>
<evidence type="ECO:0000313" key="2">
    <source>
        <dbReference type="EMBL" id="RZU53466.1"/>
    </source>
</evidence>
<feature type="compositionally biased region" description="Pro residues" evidence="1">
    <location>
        <begin position="235"/>
        <end position="262"/>
    </location>
</feature>
<feature type="compositionally biased region" description="Basic and acidic residues" evidence="1">
    <location>
        <begin position="431"/>
        <end position="449"/>
    </location>
</feature>
<feature type="region of interest" description="Disordered" evidence="1">
    <location>
        <begin position="481"/>
        <end position="502"/>
    </location>
</feature>
<evidence type="ECO:0000256" key="1">
    <source>
        <dbReference type="SAM" id="MobiDB-lite"/>
    </source>
</evidence>
<feature type="compositionally biased region" description="Polar residues" evidence="1">
    <location>
        <begin position="487"/>
        <end position="502"/>
    </location>
</feature>
<dbReference type="RefSeq" id="WP_130511950.1">
    <property type="nucleotide sequence ID" value="NZ_SHKY01000001.1"/>
</dbReference>
<feature type="region of interest" description="Disordered" evidence="1">
    <location>
        <begin position="231"/>
        <end position="469"/>
    </location>
</feature>